<dbReference type="Proteomes" id="UP000310200">
    <property type="component" value="Unassembled WGS sequence"/>
</dbReference>
<keyword evidence="12 15" id="KW-0503">Monooxygenase</keyword>
<comment type="similarity">
    <text evidence="5 15">Belongs to the cytochrome P450 family.</text>
</comment>
<evidence type="ECO:0000256" key="5">
    <source>
        <dbReference type="ARBA" id="ARBA00010617"/>
    </source>
</evidence>
<keyword evidence="18" id="KW-1185">Reference proteome</keyword>
<dbReference type="GO" id="GO:0004497">
    <property type="term" value="F:monooxygenase activity"/>
    <property type="evidence" value="ECO:0007669"/>
    <property type="project" value="UniProtKB-KW"/>
</dbReference>
<keyword evidence="7 14" id="KW-0479">Metal-binding</keyword>
<evidence type="ECO:0000256" key="7">
    <source>
        <dbReference type="ARBA" id="ARBA00022723"/>
    </source>
</evidence>
<dbReference type="InterPro" id="IPR002401">
    <property type="entry name" value="Cyt_P450_E_grp-I"/>
</dbReference>
<dbReference type="STRING" id="300112.A0A4S2KMK3"/>
<dbReference type="GO" id="GO:0005506">
    <property type="term" value="F:iron ion binding"/>
    <property type="evidence" value="ECO:0007669"/>
    <property type="project" value="InterPro"/>
</dbReference>
<dbReference type="GO" id="GO:0016705">
    <property type="term" value="F:oxidoreductase activity, acting on paired donors, with incorporation or reduction of molecular oxygen"/>
    <property type="evidence" value="ECO:0007669"/>
    <property type="project" value="InterPro"/>
</dbReference>
<keyword evidence="16" id="KW-1133">Transmembrane helix</keyword>
<evidence type="ECO:0000313" key="17">
    <source>
        <dbReference type="EMBL" id="TGZ50730.1"/>
    </source>
</evidence>
<keyword evidence="9" id="KW-0492">Microsome</keyword>
<dbReference type="EMBL" id="QBLH01001889">
    <property type="protein sequence ID" value="TGZ50730.1"/>
    <property type="molecule type" value="Genomic_DNA"/>
</dbReference>
<dbReference type="GO" id="GO:0020037">
    <property type="term" value="F:heme binding"/>
    <property type="evidence" value="ECO:0007669"/>
    <property type="project" value="InterPro"/>
</dbReference>
<feature type="transmembrane region" description="Helical" evidence="16">
    <location>
        <begin position="17"/>
        <end position="41"/>
    </location>
</feature>
<comment type="function">
    <text evidence="2">May be involved in the metabolism of insect hormones and in the breakdown of synthetic insecticides.</text>
</comment>
<evidence type="ECO:0000256" key="1">
    <source>
        <dbReference type="ARBA" id="ARBA00001971"/>
    </source>
</evidence>
<dbReference type="PANTHER" id="PTHR24291">
    <property type="entry name" value="CYTOCHROME P450 FAMILY 4"/>
    <property type="match status" value="1"/>
</dbReference>
<evidence type="ECO:0000256" key="14">
    <source>
        <dbReference type="PIRSR" id="PIRSR602401-1"/>
    </source>
</evidence>
<keyword evidence="16" id="KW-0812">Transmembrane</keyword>
<dbReference type="PANTHER" id="PTHR24291:SF189">
    <property type="entry name" value="CYTOCHROME P450 4C3-RELATED"/>
    <property type="match status" value="1"/>
</dbReference>
<protein>
    <submittedName>
        <fullName evidence="17">Cytochrome P450 4c21</fullName>
    </submittedName>
</protein>
<evidence type="ECO:0000313" key="18">
    <source>
        <dbReference type="Proteomes" id="UP000310200"/>
    </source>
</evidence>
<evidence type="ECO:0000256" key="8">
    <source>
        <dbReference type="ARBA" id="ARBA00022824"/>
    </source>
</evidence>
<dbReference type="InterPro" id="IPR017972">
    <property type="entry name" value="Cyt_P450_CS"/>
</dbReference>
<evidence type="ECO:0000256" key="10">
    <source>
        <dbReference type="ARBA" id="ARBA00023002"/>
    </source>
</evidence>
<evidence type="ECO:0000256" key="16">
    <source>
        <dbReference type="SAM" id="Phobius"/>
    </source>
</evidence>
<keyword evidence="10 15" id="KW-0560">Oxidoreductase</keyword>
<dbReference type="PRINTS" id="PR00463">
    <property type="entry name" value="EP450I"/>
</dbReference>
<evidence type="ECO:0000256" key="15">
    <source>
        <dbReference type="RuleBase" id="RU000461"/>
    </source>
</evidence>
<name>A0A4S2KMK3_9HYME</name>
<feature type="binding site" description="axial binding residue" evidence="14">
    <location>
        <position position="164"/>
    </location>
    <ligand>
        <name>heme</name>
        <dbReference type="ChEBI" id="CHEBI:30413"/>
    </ligand>
    <ligandPart>
        <name>Fe</name>
        <dbReference type="ChEBI" id="CHEBI:18248"/>
    </ligandPart>
</feature>
<comment type="cofactor">
    <cofactor evidence="1 14">
        <name>heme</name>
        <dbReference type="ChEBI" id="CHEBI:30413"/>
    </cofactor>
</comment>
<sequence length="222" mass="25916">MEASPKENFTSEQIRDIVITMLLAASDSISIAMNFVIFMLANFPKVQEKVLEELLEIYGTETIKSVPIKYDDLQKMHYLDRVIKETMRIFPVVPIIGRQAKEDLKIGEVILPKGTNIFIPIIKMHRNEKYWPNPLMFDPDRFLPERIKSQSYYYIPFSDGPRNCIGMKYAMMCMKVVLATLARTFVFKVNKSVKIDEIKLKFSTTISTEKPLKVKLEKRYFQ</sequence>
<dbReference type="Pfam" id="PF00067">
    <property type="entry name" value="p450"/>
    <property type="match status" value="1"/>
</dbReference>
<evidence type="ECO:0000256" key="2">
    <source>
        <dbReference type="ARBA" id="ARBA00003690"/>
    </source>
</evidence>
<dbReference type="Gene3D" id="1.10.630.10">
    <property type="entry name" value="Cytochrome P450"/>
    <property type="match status" value="1"/>
</dbReference>
<dbReference type="PROSITE" id="PS00086">
    <property type="entry name" value="CYTOCHROME_P450"/>
    <property type="match status" value="1"/>
</dbReference>
<evidence type="ECO:0000256" key="9">
    <source>
        <dbReference type="ARBA" id="ARBA00022848"/>
    </source>
</evidence>
<dbReference type="InterPro" id="IPR050196">
    <property type="entry name" value="Cytochrome_P450_Monoox"/>
</dbReference>
<evidence type="ECO:0000256" key="11">
    <source>
        <dbReference type="ARBA" id="ARBA00023004"/>
    </source>
</evidence>
<dbReference type="InterPro" id="IPR036396">
    <property type="entry name" value="Cyt_P450_sf"/>
</dbReference>
<evidence type="ECO:0000256" key="13">
    <source>
        <dbReference type="ARBA" id="ARBA00023136"/>
    </source>
</evidence>
<gene>
    <name evidence="17" type="ORF">DBV15_09306</name>
</gene>
<dbReference type="AlphaFoldDB" id="A0A4S2KMK3"/>
<evidence type="ECO:0000256" key="12">
    <source>
        <dbReference type="ARBA" id="ARBA00023033"/>
    </source>
</evidence>
<evidence type="ECO:0000256" key="6">
    <source>
        <dbReference type="ARBA" id="ARBA00022617"/>
    </source>
</evidence>
<accession>A0A4S2KMK3</accession>
<comment type="subcellular location">
    <subcellularLocation>
        <location evidence="4">Endoplasmic reticulum membrane</location>
        <topology evidence="4">Peripheral membrane protein</topology>
    </subcellularLocation>
    <subcellularLocation>
        <location evidence="3">Microsome membrane</location>
        <topology evidence="3">Peripheral membrane protein</topology>
    </subcellularLocation>
</comment>
<dbReference type="InterPro" id="IPR001128">
    <property type="entry name" value="Cyt_P450"/>
</dbReference>
<reference evidence="17 18" key="1">
    <citation type="journal article" date="2019" name="Philos. Trans. R. Soc. Lond., B, Biol. Sci.">
        <title>Ant behaviour and brain gene expression of defending hosts depend on the ecological success of the intruding social parasite.</title>
        <authorList>
            <person name="Kaur R."/>
            <person name="Stoldt M."/>
            <person name="Jongepier E."/>
            <person name="Feldmeyer B."/>
            <person name="Menzel F."/>
            <person name="Bornberg-Bauer E."/>
            <person name="Foitzik S."/>
        </authorList>
    </citation>
    <scope>NUCLEOTIDE SEQUENCE [LARGE SCALE GENOMIC DNA]</scope>
    <source>
        <tissue evidence="17">Whole body</tissue>
    </source>
</reference>
<dbReference type="PRINTS" id="PR00385">
    <property type="entry name" value="P450"/>
</dbReference>
<dbReference type="SUPFAM" id="SSF48264">
    <property type="entry name" value="Cytochrome P450"/>
    <property type="match status" value="1"/>
</dbReference>
<evidence type="ECO:0000256" key="3">
    <source>
        <dbReference type="ARBA" id="ARBA00004174"/>
    </source>
</evidence>
<keyword evidence="11 14" id="KW-0408">Iron</keyword>
<keyword evidence="8" id="KW-0256">Endoplasmic reticulum</keyword>
<evidence type="ECO:0000256" key="4">
    <source>
        <dbReference type="ARBA" id="ARBA00004406"/>
    </source>
</evidence>
<proteinExistence type="inferred from homology"/>
<organism evidence="17 18">
    <name type="scientific">Temnothorax longispinosus</name>
    <dbReference type="NCBI Taxonomy" id="300112"/>
    <lineage>
        <taxon>Eukaryota</taxon>
        <taxon>Metazoa</taxon>
        <taxon>Ecdysozoa</taxon>
        <taxon>Arthropoda</taxon>
        <taxon>Hexapoda</taxon>
        <taxon>Insecta</taxon>
        <taxon>Pterygota</taxon>
        <taxon>Neoptera</taxon>
        <taxon>Endopterygota</taxon>
        <taxon>Hymenoptera</taxon>
        <taxon>Apocrita</taxon>
        <taxon>Aculeata</taxon>
        <taxon>Formicoidea</taxon>
        <taxon>Formicidae</taxon>
        <taxon>Myrmicinae</taxon>
        <taxon>Temnothorax</taxon>
    </lineage>
</organism>
<keyword evidence="6 14" id="KW-0349">Heme</keyword>
<keyword evidence="13 16" id="KW-0472">Membrane</keyword>
<comment type="caution">
    <text evidence="17">The sequence shown here is derived from an EMBL/GenBank/DDBJ whole genome shotgun (WGS) entry which is preliminary data.</text>
</comment>
<dbReference type="GO" id="GO:0005789">
    <property type="term" value="C:endoplasmic reticulum membrane"/>
    <property type="evidence" value="ECO:0007669"/>
    <property type="project" value="UniProtKB-SubCell"/>
</dbReference>